<dbReference type="EMBL" id="CFOE01000228">
    <property type="protein sequence ID" value="CFE39578.1"/>
    <property type="molecule type" value="Genomic_DNA"/>
</dbReference>
<accession>A0A655A329</accession>
<dbReference type="EMBL" id="CNFU01000503">
    <property type="protein sequence ID" value="CKR96735.1"/>
    <property type="molecule type" value="Genomic_DNA"/>
</dbReference>
<sequence length="61" mass="7156">MPPVRRALGNLIRIGEWDPTDHARYPIMVARSGQQRLILGRIVRRLDSDCVMHSCRLQFRQ</sequence>
<dbReference type="Proteomes" id="UP000044938">
    <property type="component" value="Unassembled WGS sequence"/>
</dbReference>
<dbReference type="AlphaFoldDB" id="A0A655A329"/>
<dbReference type="Proteomes" id="UP000050164">
    <property type="component" value="Unassembled WGS sequence"/>
</dbReference>
<gene>
    <name evidence="1" type="ORF">ERS007681_01959</name>
    <name evidence="5" type="ORF">ERS007720_03613</name>
    <name evidence="3" type="ORF">ERS027646_01257</name>
    <name evidence="4" type="ORF">ERS027659_02911</name>
    <name evidence="2" type="ORF">ERS027661_02395</name>
</gene>
<dbReference type="Proteomes" id="UP000049023">
    <property type="component" value="Unassembled WGS sequence"/>
</dbReference>
<evidence type="ECO:0000313" key="3">
    <source>
        <dbReference type="EMBL" id="CKS09863.1"/>
    </source>
</evidence>
<evidence type="ECO:0000313" key="2">
    <source>
        <dbReference type="EMBL" id="CKR96735.1"/>
    </source>
</evidence>
<evidence type="ECO:0000313" key="6">
    <source>
        <dbReference type="Proteomes" id="UP000044938"/>
    </source>
</evidence>
<evidence type="ECO:0000313" key="9">
    <source>
        <dbReference type="Proteomes" id="UP000049023"/>
    </source>
</evidence>
<dbReference type="EMBL" id="CSAJ01000603">
    <property type="protein sequence ID" value="COW94752.1"/>
    <property type="molecule type" value="Genomic_DNA"/>
</dbReference>
<dbReference type="Proteomes" id="UP000048289">
    <property type="component" value="Unassembled WGS sequence"/>
</dbReference>
<evidence type="ECO:0000313" key="5">
    <source>
        <dbReference type="EMBL" id="COW94752.1"/>
    </source>
</evidence>
<evidence type="ECO:0000313" key="7">
    <source>
        <dbReference type="Proteomes" id="UP000048289"/>
    </source>
</evidence>
<evidence type="ECO:0000313" key="10">
    <source>
        <dbReference type="Proteomes" id="UP000050164"/>
    </source>
</evidence>
<evidence type="ECO:0000313" key="1">
    <source>
        <dbReference type="EMBL" id="CFE39578.1"/>
    </source>
</evidence>
<protein>
    <submittedName>
        <fullName evidence="3">Uncharacterized protein</fullName>
    </submittedName>
</protein>
<name>A0A655A329_MYCTX</name>
<reference evidence="6 7" key="1">
    <citation type="submission" date="2015-03" db="EMBL/GenBank/DDBJ databases">
        <authorList>
            <consortium name="Pathogen Informatics"/>
        </authorList>
    </citation>
    <scope>NUCLEOTIDE SEQUENCE [LARGE SCALE GENOMIC DNA]</scope>
    <source>
        <strain evidence="3 8">Bir 172</strain>
        <strain evidence="4 10">Bir 185</strain>
        <strain evidence="2 9">Bir 187</strain>
        <strain evidence="1 7">G09901357</strain>
        <strain evidence="5 6">M09401471</strain>
    </source>
</reference>
<proteinExistence type="predicted"/>
<evidence type="ECO:0000313" key="4">
    <source>
        <dbReference type="EMBL" id="CKS30442.1"/>
    </source>
</evidence>
<organism evidence="3 8">
    <name type="scientific">Mycobacterium tuberculosis</name>
    <dbReference type="NCBI Taxonomy" id="1773"/>
    <lineage>
        <taxon>Bacteria</taxon>
        <taxon>Bacillati</taxon>
        <taxon>Actinomycetota</taxon>
        <taxon>Actinomycetes</taxon>
        <taxon>Mycobacteriales</taxon>
        <taxon>Mycobacteriaceae</taxon>
        <taxon>Mycobacterium</taxon>
        <taxon>Mycobacterium tuberculosis complex</taxon>
    </lineage>
</organism>
<dbReference type="EMBL" id="CNGE01000174">
    <property type="protein sequence ID" value="CKS09863.1"/>
    <property type="molecule type" value="Genomic_DNA"/>
</dbReference>
<dbReference type="Proteomes" id="UP000048948">
    <property type="component" value="Unassembled WGS sequence"/>
</dbReference>
<dbReference type="EMBL" id="CNFT01000768">
    <property type="protein sequence ID" value="CKS30442.1"/>
    <property type="molecule type" value="Genomic_DNA"/>
</dbReference>
<evidence type="ECO:0000313" key="8">
    <source>
        <dbReference type="Proteomes" id="UP000048948"/>
    </source>
</evidence>